<organism evidence="2 3">
    <name type="scientific">Synaphobranchus kaupii</name>
    <name type="common">Kaup's arrowtooth eel</name>
    <dbReference type="NCBI Taxonomy" id="118154"/>
    <lineage>
        <taxon>Eukaryota</taxon>
        <taxon>Metazoa</taxon>
        <taxon>Chordata</taxon>
        <taxon>Craniata</taxon>
        <taxon>Vertebrata</taxon>
        <taxon>Euteleostomi</taxon>
        <taxon>Actinopterygii</taxon>
        <taxon>Neopterygii</taxon>
        <taxon>Teleostei</taxon>
        <taxon>Anguilliformes</taxon>
        <taxon>Synaphobranchidae</taxon>
        <taxon>Synaphobranchus</taxon>
    </lineage>
</organism>
<protein>
    <submittedName>
        <fullName evidence="2">Uncharacterized protein</fullName>
    </submittedName>
</protein>
<gene>
    <name evidence="2" type="ORF">SKAU_G00398760</name>
</gene>
<name>A0A9Q1E8Q7_SYNKA</name>
<keyword evidence="3" id="KW-1185">Reference proteome</keyword>
<dbReference type="OrthoDB" id="6113451at2759"/>
<feature type="region of interest" description="Disordered" evidence="1">
    <location>
        <begin position="1"/>
        <end position="26"/>
    </location>
</feature>
<evidence type="ECO:0000313" key="2">
    <source>
        <dbReference type="EMBL" id="KAJ8334237.1"/>
    </source>
</evidence>
<dbReference type="Proteomes" id="UP001152622">
    <property type="component" value="Chromosome 21"/>
</dbReference>
<sequence length="123" mass="13912">MLTQPYLETQSSAQVPGSDSGKQENNQQCLAAQNNQPSYANCLCSGRGTKTTKDSTKDQVWTPQDWQMLVDMGQRLTVTSEIAITNLRPDLVLWSNSQHMVYFVELTVPWEDAVQEAFERNKL</sequence>
<dbReference type="AlphaFoldDB" id="A0A9Q1E8Q7"/>
<reference evidence="2" key="1">
    <citation type="journal article" date="2023" name="Science">
        <title>Genome structures resolve the early diversification of teleost fishes.</title>
        <authorList>
            <person name="Parey E."/>
            <person name="Louis A."/>
            <person name="Montfort J."/>
            <person name="Bouchez O."/>
            <person name="Roques C."/>
            <person name="Iampietro C."/>
            <person name="Lluch J."/>
            <person name="Castinel A."/>
            <person name="Donnadieu C."/>
            <person name="Desvignes T."/>
            <person name="Floi Bucao C."/>
            <person name="Jouanno E."/>
            <person name="Wen M."/>
            <person name="Mejri S."/>
            <person name="Dirks R."/>
            <person name="Jansen H."/>
            <person name="Henkel C."/>
            <person name="Chen W.J."/>
            <person name="Zahm M."/>
            <person name="Cabau C."/>
            <person name="Klopp C."/>
            <person name="Thompson A.W."/>
            <person name="Robinson-Rechavi M."/>
            <person name="Braasch I."/>
            <person name="Lecointre G."/>
            <person name="Bobe J."/>
            <person name="Postlethwait J.H."/>
            <person name="Berthelot C."/>
            <person name="Roest Crollius H."/>
            <person name="Guiguen Y."/>
        </authorList>
    </citation>
    <scope>NUCLEOTIDE SEQUENCE</scope>
    <source>
        <strain evidence="2">WJC10195</strain>
    </source>
</reference>
<comment type="caution">
    <text evidence="2">The sequence shown here is derived from an EMBL/GenBank/DDBJ whole genome shotgun (WGS) entry which is preliminary data.</text>
</comment>
<evidence type="ECO:0000256" key="1">
    <source>
        <dbReference type="SAM" id="MobiDB-lite"/>
    </source>
</evidence>
<feature type="compositionally biased region" description="Polar residues" evidence="1">
    <location>
        <begin position="1"/>
        <end position="17"/>
    </location>
</feature>
<accession>A0A9Q1E8Q7</accession>
<proteinExistence type="predicted"/>
<evidence type="ECO:0000313" key="3">
    <source>
        <dbReference type="Proteomes" id="UP001152622"/>
    </source>
</evidence>
<dbReference type="EMBL" id="JAINUF010000021">
    <property type="protein sequence ID" value="KAJ8334237.1"/>
    <property type="molecule type" value="Genomic_DNA"/>
</dbReference>